<dbReference type="RefSeq" id="WP_060533800.1">
    <property type="nucleotide sequence ID" value="NZ_CP013023.1"/>
</dbReference>
<keyword evidence="7" id="KW-0472">Membrane</keyword>
<dbReference type="STRING" id="1616788.AR543_09325"/>
<evidence type="ECO:0000256" key="4">
    <source>
        <dbReference type="ARBA" id="ARBA00023157"/>
    </source>
</evidence>
<reference evidence="10" key="1">
    <citation type="submission" date="2015-10" db="EMBL/GenBank/DDBJ databases">
        <title>Genome of Paenibacillus bovis sp. nov.</title>
        <authorList>
            <person name="Wu Z."/>
            <person name="Gao C."/>
            <person name="Liu Z."/>
            <person name="Zheng H."/>
        </authorList>
    </citation>
    <scope>NUCLEOTIDE SEQUENCE [LARGE SCALE GENOMIC DNA]</scope>
    <source>
        <strain evidence="10">BD3526</strain>
    </source>
</reference>
<name>A0A172ZFX3_9BACL</name>
<organism evidence="9 10">
    <name type="scientific">Paenibacillus bovis</name>
    <dbReference type="NCBI Taxonomy" id="1616788"/>
    <lineage>
        <taxon>Bacteria</taxon>
        <taxon>Bacillati</taxon>
        <taxon>Bacillota</taxon>
        <taxon>Bacilli</taxon>
        <taxon>Bacillales</taxon>
        <taxon>Paenibacillaceae</taxon>
        <taxon>Paenibacillus</taxon>
    </lineage>
</organism>
<keyword evidence="3" id="KW-0560">Oxidoreductase</keyword>
<dbReference type="Gene3D" id="3.40.30.10">
    <property type="entry name" value="Glutaredoxin"/>
    <property type="match status" value="1"/>
</dbReference>
<evidence type="ECO:0000313" key="10">
    <source>
        <dbReference type="Proteomes" id="UP000078148"/>
    </source>
</evidence>
<dbReference type="PANTHER" id="PTHR13887:SF14">
    <property type="entry name" value="DISULFIDE BOND FORMATION PROTEIN D"/>
    <property type="match status" value="1"/>
</dbReference>
<feature type="region of interest" description="Disordered" evidence="6">
    <location>
        <begin position="1"/>
        <end position="29"/>
    </location>
</feature>
<dbReference type="PANTHER" id="PTHR13887">
    <property type="entry name" value="GLUTATHIONE S-TRANSFERASE KAPPA"/>
    <property type="match status" value="1"/>
</dbReference>
<dbReference type="InterPro" id="IPR013766">
    <property type="entry name" value="Thioredoxin_domain"/>
</dbReference>
<dbReference type="InterPro" id="IPR012336">
    <property type="entry name" value="Thioredoxin-like_fold"/>
</dbReference>
<sequence>MQTLSNSKPGKKKINPEIKRQKNQERLEKERIRQRKTMRNLIIGTVAVIAVVVLLIVFIPNNNNTAGTGAAPATFDYTQLPVKGKTDAPVKIVEFGDFKCPICKQYNEQIVPQIEKDYINTGTAALYFSNFPFIGEDSKTAALAVESVYHQKQEAFWPYLDAIYANQQDENKEWATTDYLVQLAEKTNLGIDSAKLRQDIENKTYAKQVEAQYDKGEALQIPGTPSIFINGVQYTGDLGDYNALKKAIEQAKTAAGSEG</sequence>
<evidence type="ECO:0000256" key="3">
    <source>
        <dbReference type="ARBA" id="ARBA00023002"/>
    </source>
</evidence>
<proteinExistence type="inferred from homology"/>
<protein>
    <submittedName>
        <fullName evidence="9">Disulfide bond formation protein DsbA</fullName>
    </submittedName>
</protein>
<keyword evidence="2" id="KW-0732">Signal</keyword>
<feature type="compositionally biased region" description="Basic and acidic residues" evidence="6">
    <location>
        <begin position="14"/>
        <end position="29"/>
    </location>
</feature>
<accession>A0A172ZFX3</accession>
<dbReference type="Pfam" id="PF13462">
    <property type="entry name" value="Thioredoxin_4"/>
    <property type="match status" value="1"/>
</dbReference>
<comment type="similarity">
    <text evidence="1">Belongs to the thioredoxin family. DsbA subfamily.</text>
</comment>
<evidence type="ECO:0000256" key="2">
    <source>
        <dbReference type="ARBA" id="ARBA00022729"/>
    </source>
</evidence>
<feature type="transmembrane region" description="Helical" evidence="7">
    <location>
        <begin position="41"/>
        <end position="59"/>
    </location>
</feature>
<evidence type="ECO:0000313" key="9">
    <source>
        <dbReference type="EMBL" id="ANF96177.1"/>
    </source>
</evidence>
<reference evidence="9 10" key="2">
    <citation type="journal article" date="2016" name="Int. J. Syst. Evol. Microbiol.">
        <title>Paenibacillus bovis sp. nov., isolated from raw yak (Bos grunniens) milk.</title>
        <authorList>
            <person name="Gao C."/>
            <person name="Han J."/>
            <person name="Liu Z."/>
            <person name="Xu X."/>
            <person name="Hang F."/>
            <person name="Wu Z."/>
        </authorList>
    </citation>
    <scope>NUCLEOTIDE SEQUENCE [LARGE SCALE GENOMIC DNA]</scope>
    <source>
        <strain evidence="9 10">BD3526</strain>
    </source>
</reference>
<dbReference type="InterPro" id="IPR036249">
    <property type="entry name" value="Thioredoxin-like_sf"/>
</dbReference>
<keyword evidence="7" id="KW-0812">Transmembrane</keyword>
<dbReference type="Proteomes" id="UP000078148">
    <property type="component" value="Chromosome"/>
</dbReference>
<dbReference type="EMBL" id="CP013023">
    <property type="protein sequence ID" value="ANF96177.1"/>
    <property type="molecule type" value="Genomic_DNA"/>
</dbReference>
<dbReference type="KEGG" id="pbv:AR543_09325"/>
<evidence type="ECO:0000256" key="5">
    <source>
        <dbReference type="ARBA" id="ARBA00023284"/>
    </source>
</evidence>
<keyword evidence="10" id="KW-1185">Reference proteome</keyword>
<evidence type="ECO:0000256" key="7">
    <source>
        <dbReference type="SAM" id="Phobius"/>
    </source>
</evidence>
<dbReference type="OrthoDB" id="117402at2"/>
<dbReference type="PROSITE" id="PS51352">
    <property type="entry name" value="THIOREDOXIN_2"/>
    <property type="match status" value="1"/>
</dbReference>
<keyword evidence="7" id="KW-1133">Transmembrane helix</keyword>
<dbReference type="SUPFAM" id="SSF52833">
    <property type="entry name" value="Thioredoxin-like"/>
    <property type="match status" value="1"/>
</dbReference>
<evidence type="ECO:0000256" key="6">
    <source>
        <dbReference type="SAM" id="MobiDB-lite"/>
    </source>
</evidence>
<evidence type="ECO:0000259" key="8">
    <source>
        <dbReference type="PROSITE" id="PS51352"/>
    </source>
</evidence>
<evidence type="ECO:0000256" key="1">
    <source>
        <dbReference type="ARBA" id="ARBA00005791"/>
    </source>
</evidence>
<dbReference type="GO" id="GO:0016491">
    <property type="term" value="F:oxidoreductase activity"/>
    <property type="evidence" value="ECO:0007669"/>
    <property type="project" value="UniProtKB-KW"/>
</dbReference>
<gene>
    <name evidence="9" type="ORF">AR543_09325</name>
</gene>
<keyword evidence="5" id="KW-0676">Redox-active center</keyword>
<dbReference type="AlphaFoldDB" id="A0A172ZFX3"/>
<feature type="domain" description="Thioredoxin" evidence="8">
    <location>
        <begin position="60"/>
        <end position="253"/>
    </location>
</feature>
<keyword evidence="4" id="KW-1015">Disulfide bond</keyword>